<dbReference type="PROSITE" id="PS01124">
    <property type="entry name" value="HTH_ARAC_FAMILY_2"/>
    <property type="match status" value="1"/>
</dbReference>
<sequence length="345" mass="38311">MSKPPSMISAKSLGAMPQFATAELGRKSTESAMLAAGLPLHFLDIQEGYIPEHSLVEFIRNVSCRLGYDGLGLLWAPYLTVADYGAWGSYVLSAPDLKTALRRAEKEMKYHSNTDQVRMHIGTSLVSYSYEFGLRAHSSYADIAFSAIAAVLSIPRHFLGANWAPTRIEFDIVRPPKTIQIEETFRCPVTFGHQTLRVLFPRHLLSAPNPTRSQTMLTSREDISRERGLGPPNSLFQSACATVLIQLSDQSVSMDRTALLLGTSVRTLQRHLNEEGVSFRMLVNDVRMQRARELLGLKGTSVTTVATVLGYSSPNNFSRAFSTRFGMSPRHAQKLFVVNNLSRQS</sequence>
<comment type="caution">
    <text evidence="5">The sequence shown here is derived from an EMBL/GenBank/DDBJ whole genome shotgun (WGS) entry which is preliminary data.</text>
</comment>
<keyword evidence="3" id="KW-0804">Transcription</keyword>
<evidence type="ECO:0000256" key="2">
    <source>
        <dbReference type="ARBA" id="ARBA00023125"/>
    </source>
</evidence>
<dbReference type="PROSITE" id="PS00041">
    <property type="entry name" value="HTH_ARAC_FAMILY_1"/>
    <property type="match status" value="1"/>
</dbReference>
<accession>A0ABS5WX49</accession>
<keyword evidence="6" id="KW-1185">Reference proteome</keyword>
<dbReference type="PANTHER" id="PTHR47894:SF4">
    <property type="entry name" value="HTH-TYPE TRANSCRIPTIONAL REGULATOR GADX"/>
    <property type="match status" value="1"/>
</dbReference>
<evidence type="ECO:0000259" key="4">
    <source>
        <dbReference type="PROSITE" id="PS01124"/>
    </source>
</evidence>
<reference evidence="5 6" key="1">
    <citation type="submission" date="2021-05" db="EMBL/GenBank/DDBJ databases">
        <title>Draft genomes of marine bacteria isolated from model chitin particles.</title>
        <authorList>
            <person name="Datta M.S."/>
            <person name="Schwartzman J.A."/>
            <person name="Cordero O."/>
        </authorList>
    </citation>
    <scope>NUCLEOTIDE SEQUENCE [LARGE SCALE GENOMIC DNA]</scope>
    <source>
        <strain evidence="5 6">4E07</strain>
    </source>
</reference>
<protein>
    <submittedName>
        <fullName evidence="5">AraC family transcriptional regulator</fullName>
    </submittedName>
</protein>
<evidence type="ECO:0000256" key="1">
    <source>
        <dbReference type="ARBA" id="ARBA00023015"/>
    </source>
</evidence>
<dbReference type="Gene3D" id="1.10.10.60">
    <property type="entry name" value="Homeodomain-like"/>
    <property type="match status" value="1"/>
</dbReference>
<proteinExistence type="predicted"/>
<dbReference type="InterPro" id="IPR018062">
    <property type="entry name" value="HTH_AraC-typ_CS"/>
</dbReference>
<dbReference type="PANTHER" id="PTHR47894">
    <property type="entry name" value="HTH-TYPE TRANSCRIPTIONAL REGULATOR GADX"/>
    <property type="match status" value="1"/>
</dbReference>
<dbReference type="Proteomes" id="UP000763802">
    <property type="component" value="Unassembled WGS sequence"/>
</dbReference>
<keyword evidence="2" id="KW-0238">DNA-binding</keyword>
<dbReference type="InterPro" id="IPR032687">
    <property type="entry name" value="AraC-type_N"/>
</dbReference>
<organism evidence="5 6">
    <name type="scientific">Falsiruegeria litorea</name>
    <dbReference type="NCBI Taxonomy" id="1280831"/>
    <lineage>
        <taxon>Bacteria</taxon>
        <taxon>Pseudomonadati</taxon>
        <taxon>Pseudomonadota</taxon>
        <taxon>Alphaproteobacteria</taxon>
        <taxon>Rhodobacterales</taxon>
        <taxon>Roseobacteraceae</taxon>
        <taxon>Falsiruegeria</taxon>
    </lineage>
</organism>
<feature type="domain" description="HTH araC/xylS-type" evidence="4">
    <location>
        <begin position="237"/>
        <end position="335"/>
    </location>
</feature>
<name>A0ABS5WX49_9RHOB</name>
<gene>
    <name evidence="5" type="ORF">KL867_18685</name>
</gene>
<evidence type="ECO:0000313" key="5">
    <source>
        <dbReference type="EMBL" id="MBT3143098.1"/>
    </source>
</evidence>
<dbReference type="SMART" id="SM00342">
    <property type="entry name" value="HTH_ARAC"/>
    <property type="match status" value="1"/>
</dbReference>
<dbReference type="InterPro" id="IPR009057">
    <property type="entry name" value="Homeodomain-like_sf"/>
</dbReference>
<keyword evidence="1" id="KW-0805">Transcription regulation</keyword>
<dbReference type="EMBL" id="JAHHDY010000018">
    <property type="protein sequence ID" value="MBT3143098.1"/>
    <property type="molecule type" value="Genomic_DNA"/>
</dbReference>
<dbReference type="RefSeq" id="WP_215194166.1">
    <property type="nucleotide sequence ID" value="NZ_JAHHDY010000018.1"/>
</dbReference>
<evidence type="ECO:0000256" key="3">
    <source>
        <dbReference type="ARBA" id="ARBA00023163"/>
    </source>
</evidence>
<evidence type="ECO:0000313" key="6">
    <source>
        <dbReference type="Proteomes" id="UP000763802"/>
    </source>
</evidence>
<dbReference type="InterPro" id="IPR018060">
    <property type="entry name" value="HTH_AraC"/>
</dbReference>
<dbReference type="Pfam" id="PF12625">
    <property type="entry name" value="Arabinose_bd"/>
    <property type="match status" value="1"/>
</dbReference>
<dbReference type="Pfam" id="PF12833">
    <property type="entry name" value="HTH_18"/>
    <property type="match status" value="1"/>
</dbReference>
<dbReference type="SUPFAM" id="SSF46689">
    <property type="entry name" value="Homeodomain-like"/>
    <property type="match status" value="1"/>
</dbReference>